<protein>
    <submittedName>
        <fullName evidence="2">Uncharacterized protein</fullName>
    </submittedName>
</protein>
<dbReference type="EMBL" id="LAZR01013356">
    <property type="protein sequence ID" value="KKM22335.1"/>
    <property type="molecule type" value="Genomic_DNA"/>
</dbReference>
<dbReference type="AlphaFoldDB" id="A0A0F9L3Q2"/>
<evidence type="ECO:0000256" key="1">
    <source>
        <dbReference type="SAM" id="MobiDB-lite"/>
    </source>
</evidence>
<proteinExistence type="predicted"/>
<reference evidence="2" key="1">
    <citation type="journal article" date="2015" name="Nature">
        <title>Complex archaea that bridge the gap between prokaryotes and eukaryotes.</title>
        <authorList>
            <person name="Spang A."/>
            <person name="Saw J.H."/>
            <person name="Jorgensen S.L."/>
            <person name="Zaremba-Niedzwiedzka K."/>
            <person name="Martijn J."/>
            <person name="Lind A.E."/>
            <person name="van Eijk R."/>
            <person name="Schleper C."/>
            <person name="Guy L."/>
            <person name="Ettema T.J."/>
        </authorList>
    </citation>
    <scope>NUCLEOTIDE SEQUENCE</scope>
</reference>
<organism evidence="2">
    <name type="scientific">marine sediment metagenome</name>
    <dbReference type="NCBI Taxonomy" id="412755"/>
    <lineage>
        <taxon>unclassified sequences</taxon>
        <taxon>metagenomes</taxon>
        <taxon>ecological metagenomes</taxon>
    </lineage>
</organism>
<sequence length="145" mass="16638">MRPFPLRNRYDLIQALIPYAPTSACKRAMEEGRVSVLGGFQAPEYLPYIVIEITGIRSRSNWLIALVIDEPKYEFSVIYPMHILWEQWVGKADRYNPILDGDEPQLYNWKKNNALTNSAKTTENEPSSSTPEGPPRDNRDEANPL</sequence>
<feature type="region of interest" description="Disordered" evidence="1">
    <location>
        <begin position="110"/>
        <end position="145"/>
    </location>
</feature>
<feature type="compositionally biased region" description="Polar residues" evidence="1">
    <location>
        <begin position="110"/>
        <end position="131"/>
    </location>
</feature>
<name>A0A0F9L3Q2_9ZZZZ</name>
<comment type="caution">
    <text evidence="2">The sequence shown here is derived from an EMBL/GenBank/DDBJ whole genome shotgun (WGS) entry which is preliminary data.</text>
</comment>
<accession>A0A0F9L3Q2</accession>
<gene>
    <name evidence="2" type="ORF">LCGC14_1626320</name>
</gene>
<feature type="compositionally biased region" description="Basic and acidic residues" evidence="1">
    <location>
        <begin position="134"/>
        <end position="145"/>
    </location>
</feature>
<evidence type="ECO:0000313" key="2">
    <source>
        <dbReference type="EMBL" id="KKM22335.1"/>
    </source>
</evidence>